<dbReference type="AlphaFoldDB" id="A0A4Y2X5N0"/>
<protein>
    <submittedName>
        <fullName evidence="1">Acetoacetyl-CoA synthetase</fullName>
    </submittedName>
</protein>
<dbReference type="Gene3D" id="3.30.300.30">
    <property type="match status" value="1"/>
</dbReference>
<reference evidence="1 2" key="1">
    <citation type="journal article" date="2019" name="Sci. Rep.">
        <title>Orb-weaving spider Araneus ventricosus genome elucidates the spidroin gene catalogue.</title>
        <authorList>
            <person name="Kono N."/>
            <person name="Nakamura H."/>
            <person name="Ohtoshi R."/>
            <person name="Moran D.A.P."/>
            <person name="Shinohara A."/>
            <person name="Yoshida Y."/>
            <person name="Fujiwara M."/>
            <person name="Mori M."/>
            <person name="Tomita M."/>
            <person name="Arakawa K."/>
        </authorList>
    </citation>
    <scope>NUCLEOTIDE SEQUENCE [LARGE SCALE GENOMIC DNA]</scope>
</reference>
<sequence>RSVIGKRGEMVVKTPTPSFPVYLWKDENNAKLNETYFSKYPGVWRQCDEGWINPKTKGIVVIGRSDDTLKQDGERFCAGDIYFGIDKMEELQDFICVGQDRWDGETRAVLFVKLKNGITFTPELKQKIIDSIAREVTVDIVPKVILEIQDIPVGTFIA</sequence>
<feature type="non-terminal residue" evidence="1">
    <location>
        <position position="1"/>
    </location>
</feature>
<organism evidence="1 2">
    <name type="scientific">Araneus ventricosus</name>
    <name type="common">Orbweaver spider</name>
    <name type="synonym">Epeira ventricosa</name>
    <dbReference type="NCBI Taxonomy" id="182803"/>
    <lineage>
        <taxon>Eukaryota</taxon>
        <taxon>Metazoa</taxon>
        <taxon>Ecdysozoa</taxon>
        <taxon>Arthropoda</taxon>
        <taxon>Chelicerata</taxon>
        <taxon>Arachnida</taxon>
        <taxon>Araneae</taxon>
        <taxon>Araneomorphae</taxon>
        <taxon>Entelegynae</taxon>
        <taxon>Araneoidea</taxon>
        <taxon>Araneidae</taxon>
        <taxon>Araneus</taxon>
    </lineage>
</organism>
<dbReference type="EMBL" id="BGPR01071723">
    <property type="protein sequence ID" value="GBO44833.1"/>
    <property type="molecule type" value="Genomic_DNA"/>
</dbReference>
<evidence type="ECO:0000313" key="2">
    <source>
        <dbReference type="Proteomes" id="UP000499080"/>
    </source>
</evidence>
<dbReference type="Gene3D" id="3.40.50.12780">
    <property type="entry name" value="N-terminal domain of ligase-like"/>
    <property type="match status" value="1"/>
</dbReference>
<name>A0A4Y2X5N0_ARAVE</name>
<dbReference type="PANTHER" id="PTHR42921:SF1">
    <property type="entry name" value="ACETOACETYL-COA SYNTHETASE"/>
    <property type="match status" value="1"/>
</dbReference>
<dbReference type="OrthoDB" id="6431891at2759"/>
<comment type="caution">
    <text evidence="1">The sequence shown here is derived from an EMBL/GenBank/DDBJ whole genome shotgun (WGS) entry which is preliminary data.</text>
</comment>
<dbReference type="GO" id="GO:0030729">
    <property type="term" value="F:acetoacetate-CoA ligase activity"/>
    <property type="evidence" value="ECO:0007669"/>
    <property type="project" value="TreeGrafter"/>
</dbReference>
<keyword evidence="2" id="KW-1185">Reference proteome</keyword>
<dbReference type="PANTHER" id="PTHR42921">
    <property type="entry name" value="ACETOACETYL-COA SYNTHETASE"/>
    <property type="match status" value="1"/>
</dbReference>
<gene>
    <name evidence="1" type="primary">Aacs_8</name>
    <name evidence="1" type="ORF">AVEN_26989_1</name>
</gene>
<dbReference type="InterPro" id="IPR042099">
    <property type="entry name" value="ANL_N_sf"/>
</dbReference>
<evidence type="ECO:0000313" key="1">
    <source>
        <dbReference type="EMBL" id="GBO44833.1"/>
    </source>
</evidence>
<dbReference type="Proteomes" id="UP000499080">
    <property type="component" value="Unassembled WGS sequence"/>
</dbReference>
<dbReference type="SUPFAM" id="SSF56801">
    <property type="entry name" value="Acetyl-CoA synthetase-like"/>
    <property type="match status" value="1"/>
</dbReference>
<proteinExistence type="predicted"/>
<accession>A0A4Y2X5N0</accession>
<dbReference type="InterPro" id="IPR045851">
    <property type="entry name" value="AMP-bd_C_sf"/>
</dbReference>